<proteinExistence type="predicted"/>
<comment type="caution">
    <text evidence="1">The sequence shown here is derived from an EMBL/GenBank/DDBJ whole genome shotgun (WGS) entry which is preliminary data.</text>
</comment>
<reference evidence="1 2" key="1">
    <citation type="submission" date="2019-03" db="EMBL/GenBank/DDBJ databases">
        <title>Single cell metagenomics reveals metabolic interactions within the superorganism composed of flagellate Streblomastix strix and complex community of Bacteroidetes bacteria on its surface.</title>
        <authorList>
            <person name="Treitli S.C."/>
            <person name="Kolisko M."/>
            <person name="Husnik F."/>
            <person name="Keeling P."/>
            <person name="Hampl V."/>
        </authorList>
    </citation>
    <scope>NUCLEOTIDE SEQUENCE [LARGE SCALE GENOMIC DNA]</scope>
    <source>
        <strain evidence="1">ST1C</strain>
    </source>
</reference>
<gene>
    <name evidence="1" type="ORF">EZS28_010668</name>
</gene>
<evidence type="ECO:0000313" key="1">
    <source>
        <dbReference type="EMBL" id="KAA6393802.1"/>
    </source>
</evidence>
<dbReference type="EMBL" id="SNRW01002135">
    <property type="protein sequence ID" value="KAA6393802.1"/>
    <property type="molecule type" value="Genomic_DNA"/>
</dbReference>
<protein>
    <submittedName>
        <fullName evidence="1">Uncharacterized protein</fullName>
    </submittedName>
</protein>
<evidence type="ECO:0000313" key="2">
    <source>
        <dbReference type="Proteomes" id="UP000324800"/>
    </source>
</evidence>
<organism evidence="1 2">
    <name type="scientific">Streblomastix strix</name>
    <dbReference type="NCBI Taxonomy" id="222440"/>
    <lineage>
        <taxon>Eukaryota</taxon>
        <taxon>Metamonada</taxon>
        <taxon>Preaxostyla</taxon>
        <taxon>Oxymonadida</taxon>
        <taxon>Streblomastigidae</taxon>
        <taxon>Streblomastix</taxon>
    </lineage>
</organism>
<name>A0A5J4WGW8_9EUKA</name>
<dbReference type="Proteomes" id="UP000324800">
    <property type="component" value="Unassembled WGS sequence"/>
</dbReference>
<sequence length="108" mass="12001">MQGQKQQIQLGFINLCELENESTLYIGQKCTIGFLRAVQLELGWISVATIGQLKARISIRRAILTTNATDTKYEHAKVPETELGLQPRAGLAEAAMSRQEYGQRACGY</sequence>
<dbReference type="AlphaFoldDB" id="A0A5J4WGW8"/>
<accession>A0A5J4WGW8</accession>